<reference evidence="1 2" key="1">
    <citation type="journal article" date="2019" name="Nat. Ecol. Evol.">
        <title>Megaphylogeny resolves global patterns of mushroom evolution.</title>
        <authorList>
            <person name="Varga T."/>
            <person name="Krizsan K."/>
            <person name="Foldi C."/>
            <person name="Dima B."/>
            <person name="Sanchez-Garcia M."/>
            <person name="Sanchez-Ramirez S."/>
            <person name="Szollosi G.J."/>
            <person name="Szarkandi J.G."/>
            <person name="Papp V."/>
            <person name="Albert L."/>
            <person name="Andreopoulos W."/>
            <person name="Angelini C."/>
            <person name="Antonin V."/>
            <person name="Barry K.W."/>
            <person name="Bougher N.L."/>
            <person name="Buchanan P."/>
            <person name="Buyck B."/>
            <person name="Bense V."/>
            <person name="Catcheside P."/>
            <person name="Chovatia M."/>
            <person name="Cooper J."/>
            <person name="Damon W."/>
            <person name="Desjardin D."/>
            <person name="Finy P."/>
            <person name="Geml J."/>
            <person name="Haridas S."/>
            <person name="Hughes K."/>
            <person name="Justo A."/>
            <person name="Karasinski D."/>
            <person name="Kautmanova I."/>
            <person name="Kiss B."/>
            <person name="Kocsube S."/>
            <person name="Kotiranta H."/>
            <person name="LaButti K.M."/>
            <person name="Lechner B.E."/>
            <person name="Liimatainen K."/>
            <person name="Lipzen A."/>
            <person name="Lukacs Z."/>
            <person name="Mihaltcheva S."/>
            <person name="Morgado L.N."/>
            <person name="Niskanen T."/>
            <person name="Noordeloos M.E."/>
            <person name="Ohm R.A."/>
            <person name="Ortiz-Santana B."/>
            <person name="Ovrebo C."/>
            <person name="Racz N."/>
            <person name="Riley R."/>
            <person name="Savchenko A."/>
            <person name="Shiryaev A."/>
            <person name="Soop K."/>
            <person name="Spirin V."/>
            <person name="Szebenyi C."/>
            <person name="Tomsovsky M."/>
            <person name="Tulloss R.E."/>
            <person name="Uehling J."/>
            <person name="Grigoriev I.V."/>
            <person name="Vagvolgyi C."/>
            <person name="Papp T."/>
            <person name="Martin F.M."/>
            <person name="Miettinen O."/>
            <person name="Hibbett D.S."/>
            <person name="Nagy L.G."/>
        </authorList>
    </citation>
    <scope>NUCLEOTIDE SEQUENCE [LARGE SCALE GENOMIC DNA]</scope>
    <source>
        <strain evidence="1 2">CBS 962.96</strain>
    </source>
</reference>
<evidence type="ECO:0000313" key="1">
    <source>
        <dbReference type="EMBL" id="THU83844.1"/>
    </source>
</evidence>
<name>A0A4S8L5F8_DENBC</name>
<keyword evidence="2" id="KW-1185">Reference proteome</keyword>
<dbReference type="EMBL" id="ML179638">
    <property type="protein sequence ID" value="THU83844.1"/>
    <property type="molecule type" value="Genomic_DNA"/>
</dbReference>
<evidence type="ECO:0000313" key="2">
    <source>
        <dbReference type="Proteomes" id="UP000297245"/>
    </source>
</evidence>
<sequence length="143" mass="15577">MKLSKVNPAAIVPFFSFFLSTYAIPSRFSDARVRDGINKTITLCTALNFDGTCVDVPASDCVNLVGGLTGLNKEVSSAVVPERTNCTLFSNFGCLQMNPPDDDHDKISLPTGSYPNFFEITVQEAEPRDFNDMTSSFVCVDTS</sequence>
<protein>
    <submittedName>
        <fullName evidence="1">Uncharacterized protein</fullName>
    </submittedName>
</protein>
<organism evidence="1 2">
    <name type="scientific">Dendrothele bispora (strain CBS 962.96)</name>
    <dbReference type="NCBI Taxonomy" id="1314807"/>
    <lineage>
        <taxon>Eukaryota</taxon>
        <taxon>Fungi</taxon>
        <taxon>Dikarya</taxon>
        <taxon>Basidiomycota</taxon>
        <taxon>Agaricomycotina</taxon>
        <taxon>Agaricomycetes</taxon>
        <taxon>Agaricomycetidae</taxon>
        <taxon>Agaricales</taxon>
        <taxon>Agaricales incertae sedis</taxon>
        <taxon>Dendrothele</taxon>
    </lineage>
</organism>
<dbReference type="OrthoDB" id="2884912at2759"/>
<gene>
    <name evidence="1" type="ORF">K435DRAFT_971420</name>
</gene>
<accession>A0A4S8L5F8</accession>
<proteinExistence type="predicted"/>
<dbReference type="AlphaFoldDB" id="A0A4S8L5F8"/>
<dbReference type="Gene3D" id="2.60.20.10">
    <property type="entry name" value="Crystallins"/>
    <property type="match status" value="1"/>
</dbReference>
<dbReference type="Proteomes" id="UP000297245">
    <property type="component" value="Unassembled WGS sequence"/>
</dbReference>